<keyword evidence="1" id="KW-0805">Transcription regulation</keyword>
<gene>
    <name evidence="5" type="ORF">GCM10023320_57960</name>
</gene>
<dbReference type="PROSITE" id="PS01124">
    <property type="entry name" value="HTH_ARAC_FAMILY_2"/>
    <property type="match status" value="1"/>
</dbReference>
<dbReference type="InterPro" id="IPR018060">
    <property type="entry name" value="HTH_AraC"/>
</dbReference>
<dbReference type="InterPro" id="IPR029062">
    <property type="entry name" value="Class_I_gatase-like"/>
</dbReference>
<organism evidence="5 6">
    <name type="scientific">Pseudonocardia adelaidensis</name>
    <dbReference type="NCBI Taxonomy" id="648754"/>
    <lineage>
        <taxon>Bacteria</taxon>
        <taxon>Bacillati</taxon>
        <taxon>Actinomycetota</taxon>
        <taxon>Actinomycetes</taxon>
        <taxon>Pseudonocardiales</taxon>
        <taxon>Pseudonocardiaceae</taxon>
        <taxon>Pseudonocardia</taxon>
    </lineage>
</organism>
<dbReference type="InterPro" id="IPR052158">
    <property type="entry name" value="INH-QAR"/>
</dbReference>
<dbReference type="SMART" id="SM00342">
    <property type="entry name" value="HTH_ARAC"/>
    <property type="match status" value="1"/>
</dbReference>
<evidence type="ECO:0000313" key="6">
    <source>
        <dbReference type="Proteomes" id="UP001500804"/>
    </source>
</evidence>
<dbReference type="PANTHER" id="PTHR43130">
    <property type="entry name" value="ARAC-FAMILY TRANSCRIPTIONAL REGULATOR"/>
    <property type="match status" value="1"/>
</dbReference>
<dbReference type="InterPro" id="IPR002818">
    <property type="entry name" value="DJ-1/PfpI"/>
</dbReference>
<reference evidence="6" key="1">
    <citation type="journal article" date="2019" name="Int. J. Syst. Evol. Microbiol.">
        <title>The Global Catalogue of Microorganisms (GCM) 10K type strain sequencing project: providing services to taxonomists for standard genome sequencing and annotation.</title>
        <authorList>
            <consortium name="The Broad Institute Genomics Platform"/>
            <consortium name="The Broad Institute Genome Sequencing Center for Infectious Disease"/>
            <person name="Wu L."/>
            <person name="Ma J."/>
        </authorList>
    </citation>
    <scope>NUCLEOTIDE SEQUENCE [LARGE SCALE GENOMIC DNA]</scope>
    <source>
        <strain evidence="6">JCM 18302</strain>
    </source>
</reference>
<dbReference type="InterPro" id="IPR009057">
    <property type="entry name" value="Homeodomain-like_sf"/>
</dbReference>
<dbReference type="SUPFAM" id="SSF52317">
    <property type="entry name" value="Class I glutamine amidotransferase-like"/>
    <property type="match status" value="1"/>
</dbReference>
<dbReference type="Gene3D" id="1.10.10.60">
    <property type="entry name" value="Homeodomain-like"/>
    <property type="match status" value="1"/>
</dbReference>
<comment type="caution">
    <text evidence="5">The sequence shown here is derived from an EMBL/GenBank/DDBJ whole genome shotgun (WGS) entry which is preliminary data.</text>
</comment>
<evidence type="ECO:0000259" key="4">
    <source>
        <dbReference type="PROSITE" id="PS01124"/>
    </source>
</evidence>
<dbReference type="Proteomes" id="UP001500804">
    <property type="component" value="Unassembled WGS sequence"/>
</dbReference>
<feature type="domain" description="HTH araC/xylS-type" evidence="4">
    <location>
        <begin position="224"/>
        <end position="322"/>
    </location>
</feature>
<protein>
    <submittedName>
        <fullName evidence="5">Helix-turn-helix domain-containing protein</fullName>
    </submittedName>
</protein>
<keyword evidence="2" id="KW-0804">Transcription</keyword>
<proteinExistence type="predicted"/>
<keyword evidence="6" id="KW-1185">Reference proteome</keyword>
<dbReference type="PANTHER" id="PTHR43130:SF3">
    <property type="entry name" value="HTH-TYPE TRANSCRIPTIONAL REGULATOR RV1931C"/>
    <property type="match status" value="1"/>
</dbReference>
<dbReference type="Pfam" id="PF12833">
    <property type="entry name" value="HTH_18"/>
    <property type="match status" value="1"/>
</dbReference>
<dbReference type="SUPFAM" id="SSF46689">
    <property type="entry name" value="Homeodomain-like"/>
    <property type="match status" value="2"/>
</dbReference>
<evidence type="ECO:0000256" key="3">
    <source>
        <dbReference type="SAM" id="MobiDB-lite"/>
    </source>
</evidence>
<dbReference type="Pfam" id="PF01965">
    <property type="entry name" value="DJ-1_PfpI"/>
    <property type="match status" value="1"/>
</dbReference>
<name>A0ABP9NRV5_9PSEU</name>
<evidence type="ECO:0000256" key="2">
    <source>
        <dbReference type="ARBA" id="ARBA00023163"/>
    </source>
</evidence>
<dbReference type="Gene3D" id="3.40.50.880">
    <property type="match status" value="1"/>
</dbReference>
<evidence type="ECO:0000256" key="1">
    <source>
        <dbReference type="ARBA" id="ARBA00023015"/>
    </source>
</evidence>
<sequence>MRKILAMPHRVAVLALDGVIPFDLGIPARVFREALDRHGRNLYSVSTCSLGGRPVRTSQDFVVAVEHDEGLLARAETVVIATQEPTPELLATGALPDELTAALARVPPSSRIVSLCTSAFVLAAAGLLDGRSATTHWALCRAFADLFPQVSVDPDVLFVDNGQVLTSAGGAAGIDLCLHLVRRDHGAEVANGAARRCVVAPWRDGGQAQFIEHPLPIDPESSTAAARTWALAHLDEPIGLLDLARQANMSVRTFSRRFRAEVGESPAQWLIQRRIDTARRLLETSDLTVDQIATAAGFGSATLLRKHLHAAIGLSPGSYRRTFTGPSEPVTAGPKRTVSGRSGGGRRPGLLPHHRVDA</sequence>
<evidence type="ECO:0000313" key="5">
    <source>
        <dbReference type="EMBL" id="GAA5132791.1"/>
    </source>
</evidence>
<dbReference type="CDD" id="cd03137">
    <property type="entry name" value="GATase1_AraC_1"/>
    <property type="match status" value="1"/>
</dbReference>
<dbReference type="EMBL" id="BAABJO010000026">
    <property type="protein sequence ID" value="GAA5132791.1"/>
    <property type="molecule type" value="Genomic_DNA"/>
</dbReference>
<feature type="region of interest" description="Disordered" evidence="3">
    <location>
        <begin position="322"/>
        <end position="358"/>
    </location>
</feature>
<accession>A0ABP9NRV5</accession>